<name>A0AAD4TNQ7_9MAGN</name>
<comment type="caution">
    <text evidence="1">The sequence shown here is derived from an EMBL/GenBank/DDBJ whole genome shotgun (WGS) entry which is preliminary data.</text>
</comment>
<dbReference type="Proteomes" id="UP001202328">
    <property type="component" value="Unassembled WGS sequence"/>
</dbReference>
<sequence length="121" mass="13271">MGACESGIAETWLVRLYHSFVVGCPYGSGLYRLSSEKEIEVLLCYMRQMLLRDKDLKSCLQCCCNEVEGMADIGGPVKGGGPLSEGPQDNTKSDFCLVDSVTLIRWRSSGSKHVLKTTTKS</sequence>
<dbReference type="AlphaFoldDB" id="A0AAD4TNQ7"/>
<evidence type="ECO:0000313" key="2">
    <source>
        <dbReference type="Proteomes" id="UP001202328"/>
    </source>
</evidence>
<keyword evidence="2" id="KW-1185">Reference proteome</keyword>
<accession>A0AAD4TNQ7</accession>
<gene>
    <name evidence="1" type="ORF">MKW98_022907</name>
</gene>
<reference evidence="1" key="1">
    <citation type="submission" date="2022-04" db="EMBL/GenBank/DDBJ databases">
        <title>A functionally conserved STORR gene fusion in Papaver species that diverged 16.8 million years ago.</title>
        <authorList>
            <person name="Catania T."/>
        </authorList>
    </citation>
    <scope>NUCLEOTIDE SEQUENCE</scope>
    <source>
        <strain evidence="1">S-188037</strain>
    </source>
</reference>
<evidence type="ECO:0000313" key="1">
    <source>
        <dbReference type="EMBL" id="KAI3963485.1"/>
    </source>
</evidence>
<proteinExistence type="predicted"/>
<organism evidence="1 2">
    <name type="scientific">Papaver atlanticum</name>
    <dbReference type="NCBI Taxonomy" id="357466"/>
    <lineage>
        <taxon>Eukaryota</taxon>
        <taxon>Viridiplantae</taxon>
        <taxon>Streptophyta</taxon>
        <taxon>Embryophyta</taxon>
        <taxon>Tracheophyta</taxon>
        <taxon>Spermatophyta</taxon>
        <taxon>Magnoliopsida</taxon>
        <taxon>Ranunculales</taxon>
        <taxon>Papaveraceae</taxon>
        <taxon>Papaveroideae</taxon>
        <taxon>Papaver</taxon>
    </lineage>
</organism>
<protein>
    <submittedName>
        <fullName evidence="1">Uncharacterized protein</fullName>
    </submittedName>
</protein>
<dbReference type="EMBL" id="JAJJMB010000061">
    <property type="protein sequence ID" value="KAI3963485.1"/>
    <property type="molecule type" value="Genomic_DNA"/>
</dbReference>